<dbReference type="Pfam" id="PF03747">
    <property type="entry name" value="ADP_ribosyl_GH"/>
    <property type="match status" value="1"/>
</dbReference>
<dbReference type="PATRIC" id="fig|1423727.3.peg.1576"/>
<name>A0A0R2AY58_9LACO</name>
<dbReference type="SUPFAM" id="SSF101478">
    <property type="entry name" value="ADP-ribosylglycohydrolase"/>
    <property type="match status" value="1"/>
</dbReference>
<dbReference type="AlphaFoldDB" id="A0A0R2AY58"/>
<feature type="binding site" evidence="3">
    <location>
        <position position="262"/>
    </location>
    <ligand>
        <name>Mg(2+)</name>
        <dbReference type="ChEBI" id="CHEBI:18420"/>
        <label>1</label>
    </ligand>
</feature>
<protein>
    <submittedName>
        <fullName evidence="4">ADP-ribosylglycohydrolase</fullName>
    </submittedName>
</protein>
<dbReference type="InterPro" id="IPR036705">
    <property type="entry name" value="Ribosyl_crysJ1_sf"/>
</dbReference>
<keyword evidence="3" id="KW-0460">Magnesium</keyword>
<dbReference type="PANTHER" id="PTHR16222:SF24">
    <property type="entry name" value="ADP-RIBOSYLHYDROLASE ARH3"/>
    <property type="match status" value="1"/>
</dbReference>
<dbReference type="InterPro" id="IPR005502">
    <property type="entry name" value="Ribosyl_crysJ1"/>
</dbReference>
<dbReference type="Proteomes" id="UP000051672">
    <property type="component" value="Unassembled WGS sequence"/>
</dbReference>
<feature type="binding site" evidence="3">
    <location>
        <position position="259"/>
    </location>
    <ligand>
        <name>Mg(2+)</name>
        <dbReference type="ChEBI" id="CHEBI:18420"/>
        <label>1</label>
    </ligand>
</feature>
<dbReference type="Gene3D" id="1.10.4080.10">
    <property type="entry name" value="ADP-ribosylation/Crystallin J1"/>
    <property type="match status" value="1"/>
</dbReference>
<dbReference type="GO" id="GO:0046872">
    <property type="term" value="F:metal ion binding"/>
    <property type="evidence" value="ECO:0007669"/>
    <property type="project" value="UniProtKB-KW"/>
</dbReference>
<sequence>MLSQQQIKHLITGSMVADALGVPVEFQPRQSVAVSGMTGYGTYNQPPGTWSDDSSLTLILMANLTEGGDLEDLFRKMVRYVENGDYTPFGQMFDIGVTTQKAIDNFRARVAPLDCGDPSEFANGNGAIMRLAPLAITLLDQVDLVARIAAIHDYTVITHAHPRSVVASVIYCELLRELFLGQSLASALAIAMNRAEEVNQTDELMHFSRLRDGSFVALPESVIASDGYVVHSLEAALWANFQAETFETVVLKAVNLGNDADTVAQLAAIIFLSGHPEAPIPSDWLKTLVTTPQADQITADFAQAFGQPN</sequence>
<accession>A0A0R2AY58</accession>
<keyword evidence="3" id="KW-0479">Metal-binding</keyword>
<evidence type="ECO:0000256" key="3">
    <source>
        <dbReference type="PIRSR" id="PIRSR605502-1"/>
    </source>
</evidence>
<dbReference type="RefSeq" id="WP_057894836.1">
    <property type="nucleotide sequence ID" value="NZ_AYZQ01000004.1"/>
</dbReference>
<evidence type="ECO:0000313" key="5">
    <source>
        <dbReference type="Proteomes" id="UP000051672"/>
    </source>
</evidence>
<keyword evidence="5" id="KW-1185">Reference proteome</keyword>
<keyword evidence="2 4" id="KW-0378">Hydrolase</keyword>
<dbReference type="InterPro" id="IPR050792">
    <property type="entry name" value="ADP-ribosylglycohydrolase"/>
</dbReference>
<feature type="binding site" evidence="3">
    <location>
        <position position="51"/>
    </location>
    <ligand>
        <name>Mg(2+)</name>
        <dbReference type="ChEBI" id="CHEBI:18420"/>
        <label>1</label>
    </ligand>
</feature>
<gene>
    <name evidence="4" type="ORF">FC34_GL001554</name>
</gene>
<proteinExistence type="inferred from homology"/>
<feature type="binding site" evidence="3">
    <location>
        <position position="261"/>
    </location>
    <ligand>
        <name>Mg(2+)</name>
        <dbReference type="ChEBI" id="CHEBI:18420"/>
        <label>1</label>
    </ligand>
</feature>
<comment type="cofactor">
    <cofactor evidence="3">
        <name>Mg(2+)</name>
        <dbReference type="ChEBI" id="CHEBI:18420"/>
    </cofactor>
    <text evidence="3">Binds 2 magnesium ions per subunit.</text>
</comment>
<dbReference type="EMBL" id="AYZQ01000004">
    <property type="protein sequence ID" value="KRM71442.1"/>
    <property type="molecule type" value="Genomic_DNA"/>
</dbReference>
<reference evidence="4 5" key="1">
    <citation type="journal article" date="2015" name="Genome Announc.">
        <title>Expanding the biotechnology potential of lactobacilli through comparative genomics of 213 strains and associated genera.</title>
        <authorList>
            <person name="Sun Z."/>
            <person name="Harris H.M."/>
            <person name="McCann A."/>
            <person name="Guo C."/>
            <person name="Argimon S."/>
            <person name="Zhang W."/>
            <person name="Yang X."/>
            <person name="Jeffery I.B."/>
            <person name="Cooney J.C."/>
            <person name="Kagawa T.F."/>
            <person name="Liu W."/>
            <person name="Song Y."/>
            <person name="Salvetti E."/>
            <person name="Wrobel A."/>
            <person name="Rasinkangas P."/>
            <person name="Parkhill J."/>
            <person name="Rea M.C."/>
            <person name="O'Sullivan O."/>
            <person name="Ritari J."/>
            <person name="Douillard F.P."/>
            <person name="Paul Ross R."/>
            <person name="Yang R."/>
            <person name="Briner A.E."/>
            <person name="Felis G.E."/>
            <person name="de Vos W.M."/>
            <person name="Barrangou R."/>
            <person name="Klaenhammer T.R."/>
            <person name="Caufield P.W."/>
            <person name="Cui Y."/>
            <person name="Zhang H."/>
            <person name="O'Toole P.W."/>
        </authorList>
    </citation>
    <scope>NUCLEOTIDE SEQUENCE [LARGE SCALE GENOMIC DNA]</scope>
    <source>
        <strain evidence="4 5">DSM 23927</strain>
    </source>
</reference>
<comment type="similarity">
    <text evidence="1">Belongs to the ADP-ribosylglycohydrolase family.</text>
</comment>
<dbReference type="PANTHER" id="PTHR16222">
    <property type="entry name" value="ADP-RIBOSYLGLYCOHYDROLASE"/>
    <property type="match status" value="1"/>
</dbReference>
<comment type="caution">
    <text evidence="4">The sequence shown here is derived from an EMBL/GenBank/DDBJ whole genome shotgun (WGS) entry which is preliminary data.</text>
</comment>
<feature type="binding site" evidence="3">
    <location>
        <position position="53"/>
    </location>
    <ligand>
        <name>Mg(2+)</name>
        <dbReference type="ChEBI" id="CHEBI:18420"/>
        <label>1</label>
    </ligand>
</feature>
<evidence type="ECO:0000313" key="4">
    <source>
        <dbReference type="EMBL" id="KRM71442.1"/>
    </source>
</evidence>
<dbReference type="OrthoDB" id="9798107at2"/>
<feature type="binding site" evidence="3">
    <location>
        <position position="52"/>
    </location>
    <ligand>
        <name>Mg(2+)</name>
        <dbReference type="ChEBI" id="CHEBI:18420"/>
        <label>1</label>
    </ligand>
</feature>
<evidence type="ECO:0000256" key="1">
    <source>
        <dbReference type="ARBA" id="ARBA00010702"/>
    </source>
</evidence>
<dbReference type="GO" id="GO:0016787">
    <property type="term" value="F:hydrolase activity"/>
    <property type="evidence" value="ECO:0007669"/>
    <property type="project" value="UniProtKB-KW"/>
</dbReference>
<organism evidence="4 5">
    <name type="scientific">Lacticaseibacillus brantae DSM 23927</name>
    <dbReference type="NCBI Taxonomy" id="1423727"/>
    <lineage>
        <taxon>Bacteria</taxon>
        <taxon>Bacillati</taxon>
        <taxon>Bacillota</taxon>
        <taxon>Bacilli</taxon>
        <taxon>Lactobacillales</taxon>
        <taxon>Lactobacillaceae</taxon>
        <taxon>Lacticaseibacillus</taxon>
    </lineage>
</organism>
<evidence type="ECO:0000256" key="2">
    <source>
        <dbReference type="ARBA" id="ARBA00022801"/>
    </source>
</evidence>
<dbReference type="STRING" id="1423727.FC34_GL001554"/>